<dbReference type="Gene3D" id="3.40.50.2000">
    <property type="entry name" value="Glycogen Phosphorylase B"/>
    <property type="match status" value="2"/>
</dbReference>
<gene>
    <name evidence="1" type="ORF">JFN91_15305</name>
</gene>
<evidence type="ECO:0000313" key="1">
    <source>
        <dbReference type="EMBL" id="MBJ6751581.1"/>
    </source>
</evidence>
<dbReference type="RefSeq" id="WP_199390056.1">
    <property type="nucleotide sequence ID" value="NZ_JAEMHL010000008.1"/>
</dbReference>
<dbReference type="CDD" id="cd03801">
    <property type="entry name" value="GT4_PimA-like"/>
    <property type="match status" value="1"/>
</dbReference>
<dbReference type="EMBL" id="JAEMHL010000008">
    <property type="protein sequence ID" value="MBJ6751581.1"/>
    <property type="molecule type" value="Genomic_DNA"/>
</dbReference>
<sequence length="423" mass="46399">MNKPVILIITHVIPYPPSAGNEIRILKMMAWLRSLGLHIVLLLNHRPAEDVIAGLRTIADEVHIAGDYKVTEQAPLQLSRSELLLGLATRKPLLKSLLGRTGLLEHLEYKAKAAGTRRWLCPQELLVAASHLNESLRPDVVLAEYIFTARCLDIFPASTYKIIDTHDMFSRKKEQVLDFGIKDPLLCTEKEERGLLLKSDLIIAIQDNEADMFRRLVPERKVVTVGIDFEVSAPPSDAVTDPATVLVVGSESPLNVHGLKEFYQQAWPRIRKACNGATLKIIGKVGNHLEVSDQSVVKLGWVESLEAEYHRATVVINPIPSGTGLKIKSVEALCLGKALVSTANGVEGISAEPGCDTPYICCSSWDSFADATVSLLQSGEKRRALENTAIAYAREKFSTQQTYASLLQALPLQGATPSTSPSR</sequence>
<dbReference type="PANTHER" id="PTHR12526">
    <property type="entry name" value="GLYCOSYLTRANSFERASE"/>
    <property type="match status" value="1"/>
</dbReference>
<accession>A0ABS0YH35</accession>
<dbReference type="SUPFAM" id="SSF53756">
    <property type="entry name" value="UDP-Glycosyltransferase/glycogen phosphorylase"/>
    <property type="match status" value="1"/>
</dbReference>
<proteinExistence type="predicted"/>
<organism evidence="1 2">
    <name type="scientific">Geomonas anaerohicana</name>
    <dbReference type="NCBI Taxonomy" id="2798583"/>
    <lineage>
        <taxon>Bacteria</taxon>
        <taxon>Pseudomonadati</taxon>
        <taxon>Thermodesulfobacteriota</taxon>
        <taxon>Desulfuromonadia</taxon>
        <taxon>Geobacterales</taxon>
        <taxon>Geobacteraceae</taxon>
        <taxon>Geomonas</taxon>
    </lineage>
</organism>
<evidence type="ECO:0000313" key="2">
    <source>
        <dbReference type="Proteomes" id="UP000614714"/>
    </source>
</evidence>
<protein>
    <submittedName>
        <fullName evidence="1">Glycosyltransferase family 4 protein</fullName>
    </submittedName>
</protein>
<dbReference type="Proteomes" id="UP000614714">
    <property type="component" value="Unassembled WGS sequence"/>
</dbReference>
<dbReference type="Pfam" id="PF13692">
    <property type="entry name" value="Glyco_trans_1_4"/>
    <property type="match status" value="1"/>
</dbReference>
<name>A0ABS0YH35_9BACT</name>
<comment type="caution">
    <text evidence="1">The sequence shown here is derived from an EMBL/GenBank/DDBJ whole genome shotgun (WGS) entry which is preliminary data.</text>
</comment>
<keyword evidence="2" id="KW-1185">Reference proteome</keyword>
<reference evidence="1 2" key="1">
    <citation type="submission" date="2020-12" db="EMBL/GenBank/DDBJ databases">
        <title>Geomonas sp. Red421, isolated from paddy soil.</title>
        <authorList>
            <person name="Xu Z."/>
            <person name="Zhang Z."/>
            <person name="Masuda Y."/>
            <person name="Itoh H."/>
            <person name="Senoo K."/>
        </authorList>
    </citation>
    <scope>NUCLEOTIDE SEQUENCE [LARGE SCALE GENOMIC DNA]</scope>
    <source>
        <strain evidence="1 2">Red421</strain>
    </source>
</reference>